<evidence type="ECO:0000256" key="1">
    <source>
        <dbReference type="ARBA" id="ARBA00005254"/>
    </source>
</evidence>
<dbReference type="Pfam" id="PF00378">
    <property type="entry name" value="ECH_1"/>
    <property type="match status" value="1"/>
</dbReference>
<dbReference type="InterPro" id="IPR029045">
    <property type="entry name" value="ClpP/crotonase-like_dom_sf"/>
</dbReference>
<reference evidence="4 5" key="1">
    <citation type="submission" date="2017-03" db="EMBL/GenBank/DDBJ databases">
        <title>Sulfur activation and transportation mechanism of thermophilic Archaea Acidianus manzaensis YN-25.</title>
        <authorList>
            <person name="Ma Y."/>
            <person name="Yang Y."/>
            <person name="Xia J."/>
        </authorList>
    </citation>
    <scope>NUCLEOTIDE SEQUENCE [LARGE SCALE GENOMIC DNA]</scope>
    <source>
        <strain evidence="4 5">YN-25</strain>
    </source>
</reference>
<accession>A0A1W6JWK3</accession>
<dbReference type="PANTHER" id="PTHR11941:SF54">
    <property type="entry name" value="ENOYL-COA HYDRATASE, MITOCHONDRIAL"/>
    <property type="match status" value="1"/>
</dbReference>
<dbReference type="STRING" id="282676.B6F84_00550"/>
<evidence type="ECO:0000313" key="4">
    <source>
        <dbReference type="EMBL" id="ARM74661.1"/>
    </source>
</evidence>
<dbReference type="PANTHER" id="PTHR11941">
    <property type="entry name" value="ENOYL-COA HYDRATASE-RELATED"/>
    <property type="match status" value="1"/>
</dbReference>
<dbReference type="Proteomes" id="UP000193404">
    <property type="component" value="Chromosome"/>
</dbReference>
<dbReference type="Gene3D" id="3.90.226.10">
    <property type="entry name" value="2-enoyl-CoA Hydratase, Chain A, domain 1"/>
    <property type="match status" value="1"/>
</dbReference>
<dbReference type="InterPro" id="IPR014748">
    <property type="entry name" value="Enoyl-CoA_hydra_C"/>
</dbReference>
<gene>
    <name evidence="4" type="ORF">B6F84_00550</name>
</gene>
<name>A0A1W6JWK3_9CREN</name>
<dbReference type="FunFam" id="3.90.226.10:FF:000009">
    <property type="entry name" value="Carnitinyl-CoA dehydratase"/>
    <property type="match status" value="1"/>
</dbReference>
<dbReference type="GeneID" id="41589361"/>
<evidence type="ECO:0000313" key="5">
    <source>
        <dbReference type="Proteomes" id="UP000193404"/>
    </source>
</evidence>
<dbReference type="SUPFAM" id="SSF52096">
    <property type="entry name" value="ClpP/crotonase"/>
    <property type="match status" value="1"/>
</dbReference>
<dbReference type="GO" id="GO:0016836">
    <property type="term" value="F:hydro-lyase activity"/>
    <property type="evidence" value="ECO:0007669"/>
    <property type="project" value="UniProtKB-ARBA"/>
</dbReference>
<keyword evidence="5" id="KW-1185">Reference proteome</keyword>
<organism evidence="4 5">
    <name type="scientific">Acidianus manzaensis</name>
    <dbReference type="NCBI Taxonomy" id="282676"/>
    <lineage>
        <taxon>Archaea</taxon>
        <taxon>Thermoproteota</taxon>
        <taxon>Thermoprotei</taxon>
        <taxon>Sulfolobales</taxon>
        <taxon>Sulfolobaceae</taxon>
        <taxon>Acidianus</taxon>
    </lineage>
</organism>
<proteinExistence type="inferred from homology"/>
<dbReference type="KEGG" id="aman:B6F84_00550"/>
<dbReference type="InterPro" id="IPR018376">
    <property type="entry name" value="Enoyl-CoA_hyd/isom_CS"/>
</dbReference>
<evidence type="ECO:0000256" key="3">
    <source>
        <dbReference type="RuleBase" id="RU003707"/>
    </source>
</evidence>
<sequence length="253" mass="27932">MNTVIYDLVDNIAIVRLNRPEKMNALNMEMVRDFVNVFNELENKKVRAVIITGNGRAFCAGADVNEMNTMSIEEIARVGHAPMWERLKSFRKPVIAALNGLTVGGGLELAMACDIIIASESAMLGQPEINLGIMPGAGGTQRLTRTVGKYKGMEMVLTGQLISAWEAYKRGLVTKVVPEEAVVDEALRIAKDIASKSGFAVEEAKEAVNKAFDTTLQQGLDFERRNFYLTVVSEDGREGMKAFTEKRKPNWKS</sequence>
<dbReference type="PROSITE" id="PS00166">
    <property type="entry name" value="ENOYL_COA_HYDRATASE"/>
    <property type="match status" value="1"/>
</dbReference>
<dbReference type="EMBL" id="CP020477">
    <property type="protein sequence ID" value="ARM74661.1"/>
    <property type="molecule type" value="Genomic_DNA"/>
</dbReference>
<protein>
    <submittedName>
        <fullName evidence="4">Enoyl-CoA hydratase</fullName>
    </submittedName>
</protein>
<dbReference type="AlphaFoldDB" id="A0A1W6JWK3"/>
<dbReference type="RefSeq" id="WP_148690407.1">
    <property type="nucleotide sequence ID" value="NZ_CP020477.1"/>
</dbReference>
<dbReference type="InterPro" id="IPR001753">
    <property type="entry name" value="Enoyl-CoA_hydra/iso"/>
</dbReference>
<evidence type="ECO:0000256" key="2">
    <source>
        <dbReference type="ARBA" id="ARBA00023239"/>
    </source>
</evidence>
<dbReference type="OrthoDB" id="27846at2157"/>
<keyword evidence="2" id="KW-0456">Lyase</keyword>
<dbReference type="Gene3D" id="1.10.12.10">
    <property type="entry name" value="Lyase 2-enoyl-coa Hydratase, Chain A, domain 2"/>
    <property type="match status" value="1"/>
</dbReference>
<comment type="similarity">
    <text evidence="1 3">Belongs to the enoyl-CoA hydratase/isomerase family.</text>
</comment>
<dbReference type="FunFam" id="1.10.12.10:FF:000001">
    <property type="entry name" value="Probable enoyl-CoA hydratase, mitochondrial"/>
    <property type="match status" value="1"/>
</dbReference>
<dbReference type="GO" id="GO:0006635">
    <property type="term" value="P:fatty acid beta-oxidation"/>
    <property type="evidence" value="ECO:0007669"/>
    <property type="project" value="TreeGrafter"/>
</dbReference>
<dbReference type="CDD" id="cd06558">
    <property type="entry name" value="crotonase-like"/>
    <property type="match status" value="1"/>
</dbReference>